<dbReference type="SUPFAM" id="SSF51161">
    <property type="entry name" value="Trimeric LpxA-like enzymes"/>
    <property type="match status" value="1"/>
</dbReference>
<organism evidence="3 4">
    <name type="scientific">Luteibaculum oceani</name>
    <dbReference type="NCBI Taxonomy" id="1294296"/>
    <lineage>
        <taxon>Bacteria</taxon>
        <taxon>Pseudomonadati</taxon>
        <taxon>Bacteroidota</taxon>
        <taxon>Flavobacteriia</taxon>
        <taxon>Flavobacteriales</taxon>
        <taxon>Luteibaculaceae</taxon>
        <taxon>Luteibaculum</taxon>
    </lineage>
</organism>
<keyword evidence="2" id="KW-0012">Acyltransferase</keyword>
<dbReference type="Gene3D" id="2.160.10.10">
    <property type="entry name" value="Hexapeptide repeat proteins"/>
    <property type="match status" value="1"/>
</dbReference>
<name>A0A5C6UY16_9FLAO</name>
<dbReference type="AlphaFoldDB" id="A0A5C6UY16"/>
<dbReference type="CDD" id="cd05635">
    <property type="entry name" value="LbH_unknown"/>
    <property type="match status" value="1"/>
</dbReference>
<dbReference type="GO" id="GO:0016746">
    <property type="term" value="F:acyltransferase activity"/>
    <property type="evidence" value="ECO:0007669"/>
    <property type="project" value="UniProtKB-KW"/>
</dbReference>
<dbReference type="GO" id="GO:0016779">
    <property type="term" value="F:nucleotidyltransferase activity"/>
    <property type="evidence" value="ECO:0007669"/>
    <property type="project" value="UniProtKB-ARBA"/>
</dbReference>
<dbReference type="EMBL" id="VORB01000009">
    <property type="protein sequence ID" value="TXC76946.1"/>
    <property type="molecule type" value="Genomic_DNA"/>
</dbReference>
<keyword evidence="1 3" id="KW-0808">Transferase</keyword>
<dbReference type="Pfam" id="PF13562">
    <property type="entry name" value="NTP_transf_4"/>
    <property type="match status" value="1"/>
</dbReference>
<dbReference type="InterPro" id="IPR050065">
    <property type="entry name" value="GlmU-like"/>
</dbReference>
<evidence type="ECO:0000313" key="4">
    <source>
        <dbReference type="Proteomes" id="UP000321168"/>
    </source>
</evidence>
<protein>
    <submittedName>
        <fullName evidence="3">Glucose-1-phosphate thymidylyltransferase</fullName>
    </submittedName>
</protein>
<dbReference type="InterPro" id="IPR011004">
    <property type="entry name" value="Trimer_LpxA-like_sf"/>
</dbReference>
<dbReference type="PANTHER" id="PTHR43584">
    <property type="entry name" value="NUCLEOTIDYL TRANSFERASE"/>
    <property type="match status" value="1"/>
</dbReference>
<dbReference type="OrthoDB" id="9784832at2"/>
<dbReference type="InterPro" id="IPR023917">
    <property type="entry name" value="Bifunctiontional_GlmU_bac-type"/>
</dbReference>
<evidence type="ECO:0000313" key="3">
    <source>
        <dbReference type="EMBL" id="TXC76946.1"/>
    </source>
</evidence>
<sequence>MNLILFDTHIEDFYPFTFTRPVSELRAGAFTIAQKWKAYGKNLKVCYKTHESLQEKFPFVLENDNLVVPSELVPTKSLVSKVNDLLNNQALVHQGEILAIRLGAEKISNVPGATAIKDYINDIEEIEYDGAVYWLEQVTDLFTQAGQYLTRDISLFKGKYNTDPGNYCKVLGKELIIKKGAEVYASTINTTTGPVVIDKGALVMEGCNLRGPLYIGEGAVVKMGAKIYGPTVIGPHCKVGGEISNSIFFGYSNKGHDGFLGNSIIGEWCNLGADTNTSNLKNNYGEVKRWDYKTQDYQGSGLQFCGLLMGDHSKSAINTQFNTGTTVGVFANVFTSKFPPKHIKSFAWMGEDKEDKFNLEKAYEVALRVMERREVPLTDADKRLLEYLYNNAK</sequence>
<dbReference type="RefSeq" id="WP_147015084.1">
    <property type="nucleotide sequence ID" value="NZ_VORB01000009.1"/>
</dbReference>
<reference evidence="3 4" key="1">
    <citation type="submission" date="2019-08" db="EMBL/GenBank/DDBJ databases">
        <title>Genome of Luteibaculum oceani JCM 18817.</title>
        <authorList>
            <person name="Bowman J.P."/>
        </authorList>
    </citation>
    <scope>NUCLEOTIDE SEQUENCE [LARGE SCALE GENOMIC DNA]</scope>
    <source>
        <strain evidence="3 4">JCM 18817</strain>
    </source>
</reference>
<dbReference type="Proteomes" id="UP000321168">
    <property type="component" value="Unassembled WGS sequence"/>
</dbReference>
<comment type="caution">
    <text evidence="3">The sequence shown here is derived from an EMBL/GenBank/DDBJ whole genome shotgun (WGS) entry which is preliminary data.</text>
</comment>
<dbReference type="NCBIfam" id="TIGR03991">
    <property type="entry name" value="alt_bact_glmU"/>
    <property type="match status" value="1"/>
</dbReference>
<evidence type="ECO:0000256" key="2">
    <source>
        <dbReference type="ARBA" id="ARBA00023315"/>
    </source>
</evidence>
<gene>
    <name evidence="3" type="ORF">FRX97_10040</name>
</gene>
<keyword evidence="4" id="KW-1185">Reference proteome</keyword>
<accession>A0A5C6UY16</accession>
<proteinExistence type="predicted"/>
<evidence type="ECO:0000256" key="1">
    <source>
        <dbReference type="ARBA" id="ARBA00022679"/>
    </source>
</evidence>